<dbReference type="PANTHER" id="PTHR30250:SF11">
    <property type="entry name" value="O-ANTIGEN TRANSPORTER-RELATED"/>
    <property type="match status" value="1"/>
</dbReference>
<dbReference type="PANTHER" id="PTHR30250">
    <property type="entry name" value="PST FAMILY PREDICTED COLANIC ACID TRANSPORTER"/>
    <property type="match status" value="1"/>
</dbReference>
<organism evidence="7 8">
    <name type="scientific">Natronoglomus mannanivorans</name>
    <dbReference type="NCBI Taxonomy" id="2979990"/>
    <lineage>
        <taxon>Archaea</taxon>
        <taxon>Methanobacteriati</taxon>
        <taxon>Methanobacteriota</taxon>
        <taxon>Stenosarchaea group</taxon>
        <taxon>Halobacteria</taxon>
        <taxon>Halobacteriales</taxon>
        <taxon>Natrialbaceae</taxon>
        <taxon>Natronoglomus</taxon>
    </lineage>
</organism>
<sequence length="474" mass="51754">MASKKITTDILVSGAIILAIRLRGIVFIPLITINLGVAAFGAYAQVLAIVTLLELVFGLGLYSALVRYGRRKEDVADIYYSLFVIVGIVSVILTILLVMVSSTLSSVALGSDEYADVFRIGSFLLITQILIRLARNYFRINSRIKIYSAIDGGRAYAQVLGVGITVLVLDMGLIEMFLSMVLIEAVILLILQIQIIREIGISIPSFSGVRMYLEYSIPVALSSLAGNVSSRADRVMIGFFLGASAVGVYSIAYQIAVSISMYARPIRQTYFPELSKFVDNNQYEECERFLRGAVRYFLIIAVPTIGGMFLIGPDVISILTQEGSKPSSLLVGTIALGIVAKGIGDIYGAAIDALEETALRAKFRGAGAVLNILINLIAIPTLGILGAAITTVITFFFTSSLIIRWVHSVIPSRIPFQTIVRCTTATFIMIWAGRTVFPQRLDLLVPLSAVLYFSLLFTMKELTVNELRKRIQTS</sequence>
<evidence type="ECO:0000256" key="6">
    <source>
        <dbReference type="SAM" id="Phobius"/>
    </source>
</evidence>
<evidence type="ECO:0000313" key="8">
    <source>
        <dbReference type="Proteomes" id="UP001320972"/>
    </source>
</evidence>
<feature type="transmembrane region" description="Helical" evidence="6">
    <location>
        <begin position="78"/>
        <end position="97"/>
    </location>
</feature>
<reference evidence="7 8" key="1">
    <citation type="submission" date="2022-09" db="EMBL/GenBank/DDBJ databases">
        <title>Enrichment on poylsaccharides allowed isolation of novel metabolic and taxonomic groups of Haloarchaea.</title>
        <authorList>
            <person name="Sorokin D.Y."/>
            <person name="Elcheninov A.G."/>
            <person name="Khizhniak T.V."/>
            <person name="Kolganova T.V."/>
            <person name="Kublanov I.V."/>
        </authorList>
    </citation>
    <scope>NUCLEOTIDE SEQUENCE [LARGE SCALE GENOMIC DNA]</scope>
    <source>
        <strain evidence="7 8">AArc-m2/3/4</strain>
    </source>
</reference>
<feature type="transmembrane region" description="Helical" evidence="6">
    <location>
        <begin position="43"/>
        <end position="66"/>
    </location>
</feature>
<feature type="transmembrane region" description="Helical" evidence="6">
    <location>
        <begin position="328"/>
        <end position="349"/>
    </location>
</feature>
<feature type="transmembrane region" description="Helical" evidence="6">
    <location>
        <begin position="155"/>
        <end position="174"/>
    </location>
</feature>
<evidence type="ECO:0000256" key="3">
    <source>
        <dbReference type="ARBA" id="ARBA00022692"/>
    </source>
</evidence>
<accession>A0ABT2QIY2</accession>
<feature type="transmembrane region" description="Helical" evidence="6">
    <location>
        <begin position="296"/>
        <end position="316"/>
    </location>
</feature>
<dbReference type="RefSeq" id="WP_338008804.1">
    <property type="nucleotide sequence ID" value="NZ_JAOPKB010000014.1"/>
</dbReference>
<dbReference type="CDD" id="cd13128">
    <property type="entry name" value="MATE_Wzx_like"/>
    <property type="match status" value="1"/>
</dbReference>
<comment type="subcellular location">
    <subcellularLocation>
        <location evidence="1">Cell membrane</location>
        <topology evidence="1">Multi-pass membrane protein</topology>
    </subcellularLocation>
</comment>
<evidence type="ECO:0000256" key="2">
    <source>
        <dbReference type="ARBA" id="ARBA00022475"/>
    </source>
</evidence>
<evidence type="ECO:0000256" key="1">
    <source>
        <dbReference type="ARBA" id="ARBA00004651"/>
    </source>
</evidence>
<keyword evidence="2" id="KW-1003">Cell membrane</keyword>
<dbReference type="EMBL" id="JAOPKB010000014">
    <property type="protein sequence ID" value="MCU4974895.1"/>
    <property type="molecule type" value="Genomic_DNA"/>
</dbReference>
<evidence type="ECO:0000313" key="7">
    <source>
        <dbReference type="EMBL" id="MCU4974895.1"/>
    </source>
</evidence>
<gene>
    <name evidence="7" type="ORF">OB955_19430</name>
</gene>
<keyword evidence="3 6" id="KW-0812">Transmembrane</keyword>
<feature type="transmembrane region" description="Helical" evidence="6">
    <location>
        <begin position="117"/>
        <end position="134"/>
    </location>
</feature>
<dbReference type="Proteomes" id="UP001320972">
    <property type="component" value="Unassembled WGS sequence"/>
</dbReference>
<keyword evidence="5 6" id="KW-0472">Membrane</keyword>
<evidence type="ECO:0000256" key="4">
    <source>
        <dbReference type="ARBA" id="ARBA00022989"/>
    </source>
</evidence>
<keyword evidence="8" id="KW-1185">Reference proteome</keyword>
<name>A0ABT2QIY2_9EURY</name>
<proteinExistence type="predicted"/>
<feature type="transmembrane region" description="Helical" evidence="6">
    <location>
        <begin position="12"/>
        <end position="37"/>
    </location>
</feature>
<dbReference type="InterPro" id="IPR050833">
    <property type="entry name" value="Poly_Biosynth_Transport"/>
</dbReference>
<keyword evidence="4 6" id="KW-1133">Transmembrane helix</keyword>
<dbReference type="Pfam" id="PF13440">
    <property type="entry name" value="Polysacc_synt_3"/>
    <property type="match status" value="1"/>
</dbReference>
<feature type="transmembrane region" description="Helical" evidence="6">
    <location>
        <begin position="235"/>
        <end position="257"/>
    </location>
</feature>
<evidence type="ECO:0000256" key="5">
    <source>
        <dbReference type="ARBA" id="ARBA00023136"/>
    </source>
</evidence>
<protein>
    <submittedName>
        <fullName evidence="7">Flippase</fullName>
    </submittedName>
</protein>
<comment type="caution">
    <text evidence="7">The sequence shown here is derived from an EMBL/GenBank/DDBJ whole genome shotgun (WGS) entry which is preliminary data.</text>
</comment>